<feature type="transmembrane region" description="Helical" evidence="1">
    <location>
        <begin position="136"/>
        <end position="152"/>
    </location>
</feature>
<protein>
    <submittedName>
        <fullName evidence="2">DUF2878 domain-containing protein</fullName>
    </submittedName>
</protein>
<accession>A0ABT4JSJ6</accession>
<keyword evidence="3" id="KW-1185">Reference proteome</keyword>
<feature type="transmembrane region" description="Helical" evidence="1">
    <location>
        <begin position="31"/>
        <end position="58"/>
    </location>
</feature>
<comment type="caution">
    <text evidence="2">The sequence shown here is derived from an EMBL/GenBank/DDBJ whole genome shotgun (WGS) entry which is preliminary data.</text>
</comment>
<dbReference type="Pfam" id="PF11086">
    <property type="entry name" value="DUF2878"/>
    <property type="match status" value="1"/>
</dbReference>
<evidence type="ECO:0000256" key="1">
    <source>
        <dbReference type="SAM" id="Phobius"/>
    </source>
</evidence>
<proteinExistence type="predicted"/>
<dbReference type="EMBL" id="JAPUBN010000013">
    <property type="protein sequence ID" value="MCZ2721309.1"/>
    <property type="molecule type" value="Genomic_DNA"/>
</dbReference>
<dbReference type="Proteomes" id="UP001149719">
    <property type="component" value="Unassembled WGS sequence"/>
</dbReference>
<feature type="transmembrane region" description="Helical" evidence="1">
    <location>
        <begin position="70"/>
        <end position="95"/>
    </location>
</feature>
<dbReference type="InterPro" id="IPR021306">
    <property type="entry name" value="DUF2878"/>
</dbReference>
<reference evidence="2" key="1">
    <citation type="submission" date="2022-12" db="EMBL/GenBank/DDBJ databases">
        <title>Marinomonas 15G1-11 sp. nov, isolated from marine algae.</title>
        <authorList>
            <person name="Butt M."/>
            <person name="Choi D.G."/>
            <person name="Kim J.M."/>
            <person name="Lee J.K."/>
            <person name="Baek J.H."/>
            <person name="Jeon C.O."/>
        </authorList>
    </citation>
    <scope>NUCLEOTIDE SEQUENCE</scope>
    <source>
        <strain evidence="2">15G1-11</strain>
    </source>
</reference>
<feature type="transmembrane region" description="Helical" evidence="1">
    <location>
        <begin position="107"/>
        <end position="129"/>
    </location>
</feature>
<evidence type="ECO:0000313" key="3">
    <source>
        <dbReference type="Proteomes" id="UP001149719"/>
    </source>
</evidence>
<dbReference type="RefSeq" id="WP_269123979.1">
    <property type="nucleotide sequence ID" value="NZ_JAPUBN010000013.1"/>
</dbReference>
<gene>
    <name evidence="2" type="ORF">O1D97_06525</name>
</gene>
<keyword evidence="1" id="KW-0472">Membrane</keyword>
<keyword evidence="1" id="KW-1133">Transmembrane helix</keyword>
<sequence length="199" mass="22236">MTTSSDEEKESEANHDNLNINSMPSDVGNAIFFQIAWFICVASPEIIAIIAVSMLLIIHSRFMIRDNREWLLIMGFTTSGMMIDSVLQTLGVIQFSGAIAITENVSILPIWMMCLWLAFSTTLIHGLFWLHGRFKFAMLIGGFAVPVSYYGGLIMSRSSSIEPVWIMLITVGAIWALLLPSVLFIAQKYGLTRLRQIPS</sequence>
<evidence type="ECO:0000313" key="2">
    <source>
        <dbReference type="EMBL" id="MCZ2721309.1"/>
    </source>
</evidence>
<feature type="transmembrane region" description="Helical" evidence="1">
    <location>
        <begin position="164"/>
        <end position="186"/>
    </location>
</feature>
<organism evidence="2 3">
    <name type="scientific">Marinomonas phaeophyticola</name>
    <dbReference type="NCBI Taxonomy" id="3004091"/>
    <lineage>
        <taxon>Bacteria</taxon>
        <taxon>Pseudomonadati</taxon>
        <taxon>Pseudomonadota</taxon>
        <taxon>Gammaproteobacteria</taxon>
        <taxon>Oceanospirillales</taxon>
        <taxon>Oceanospirillaceae</taxon>
        <taxon>Marinomonas</taxon>
    </lineage>
</organism>
<name>A0ABT4JSJ6_9GAMM</name>
<keyword evidence="1" id="KW-0812">Transmembrane</keyword>